<dbReference type="SUPFAM" id="SSF103481">
    <property type="entry name" value="Multidrug resistance efflux transporter EmrE"/>
    <property type="match status" value="1"/>
</dbReference>
<dbReference type="STRING" id="1798650.A2945_00810"/>
<evidence type="ECO:0000256" key="1">
    <source>
        <dbReference type="ARBA" id="ARBA00022801"/>
    </source>
</evidence>
<dbReference type="EMBL" id="MHLA01000015">
    <property type="protein sequence ID" value="OGY99382.1"/>
    <property type="molecule type" value="Genomic_DNA"/>
</dbReference>
<dbReference type="InterPro" id="IPR013529">
    <property type="entry name" value="Glyco_hydro_42_N"/>
</dbReference>
<feature type="transmembrane region" description="Helical" evidence="3">
    <location>
        <begin position="212"/>
        <end position="232"/>
    </location>
</feature>
<evidence type="ECO:0000313" key="5">
    <source>
        <dbReference type="EMBL" id="OGY99382.1"/>
    </source>
</evidence>
<sequence>MSWFFAALAAQFALGSSVVLDKLLLKKSYRNPAGYTFWIGIIGFSAIALIPFGFTLTTAPIILGLFTGVIFVLALLFLYFALSGGEASNTIPLIGALSSIITLVWGYLLLHLGLDLLEFFSFALLIIGGICLAITEPKNVRRKVILFAALSSILFGLSNVLTKATFLEANFITAFVWIKIGAGLTALSFLIIPSVRKMILRPEQRDEFRNRWGYIANRILAGAGSILMYVAFSLGAPALVAATANLQYAFIFLGGWLILKERFRGWTFTLKIASLFFISLGVISLGTLDYLKAHAPAPNRPIAWGVTFSQKFSALMGFDWKENYNAILDDLGAKRLRVGAYWDLIEPQQGQFDFADLDYQMDRANETGAKVVLAIGRKVPRWPECHTPPWAQEFPISNFSAEGGSAPGGQFSNKAQNEALLTYMKTVIERYRNHPALLYWQVENEPFLPFGICPPFDVEFFEKEVALLKSLDTEHPLLVTDSGELSLWFRAAKRGDVFGTTMYRRVENRYFGNIDYNLPPEFFRLKEAFSRFMAKKPDQKYLVIELGAEPWLHHQLYETDIQDQLAVFDLPFFKDTIRYANETGFDEYYLWGAEWWYWMKEKHNMPEFWDYAKSVISATP</sequence>
<feature type="transmembrane region" description="Helical" evidence="3">
    <location>
        <begin position="91"/>
        <end position="110"/>
    </location>
</feature>
<reference evidence="5 6" key="1">
    <citation type="journal article" date="2016" name="Nat. Commun.">
        <title>Thousands of microbial genomes shed light on interconnected biogeochemical processes in an aquifer system.</title>
        <authorList>
            <person name="Anantharaman K."/>
            <person name="Brown C.T."/>
            <person name="Hug L.A."/>
            <person name="Sharon I."/>
            <person name="Castelle C.J."/>
            <person name="Probst A.J."/>
            <person name="Thomas B.C."/>
            <person name="Singh A."/>
            <person name="Wilkins M.J."/>
            <person name="Karaoz U."/>
            <person name="Brodie E.L."/>
            <person name="Williams K.H."/>
            <person name="Hubbard S.S."/>
            <person name="Banfield J.F."/>
        </authorList>
    </citation>
    <scope>NUCLEOTIDE SEQUENCE [LARGE SCALE GENOMIC DNA]</scope>
</reference>
<dbReference type="InterPro" id="IPR037185">
    <property type="entry name" value="EmrE-like"/>
</dbReference>
<name>A0A1G2CDA7_9BACT</name>
<feature type="transmembrane region" description="Helical" evidence="3">
    <location>
        <begin position="116"/>
        <end position="135"/>
    </location>
</feature>
<feature type="transmembrane region" description="Helical" evidence="3">
    <location>
        <begin position="271"/>
        <end position="291"/>
    </location>
</feature>
<dbReference type="Pfam" id="PF02449">
    <property type="entry name" value="Glyco_hydro_42"/>
    <property type="match status" value="1"/>
</dbReference>
<dbReference type="Proteomes" id="UP000178880">
    <property type="component" value="Unassembled WGS sequence"/>
</dbReference>
<feature type="transmembrane region" description="Helical" evidence="3">
    <location>
        <begin position="37"/>
        <end position="55"/>
    </location>
</feature>
<comment type="caution">
    <text evidence="5">The sequence shown here is derived from an EMBL/GenBank/DDBJ whole genome shotgun (WGS) entry which is preliminary data.</text>
</comment>
<evidence type="ECO:0000256" key="2">
    <source>
        <dbReference type="ARBA" id="ARBA00023295"/>
    </source>
</evidence>
<dbReference type="AlphaFoldDB" id="A0A1G2CDA7"/>
<keyword evidence="3" id="KW-1133">Transmembrane helix</keyword>
<dbReference type="SUPFAM" id="SSF51445">
    <property type="entry name" value="(Trans)glycosidases"/>
    <property type="match status" value="1"/>
</dbReference>
<feature type="domain" description="Glycoside hydrolase family 42 N-terminal" evidence="4">
    <location>
        <begin position="329"/>
        <end position="446"/>
    </location>
</feature>
<dbReference type="GO" id="GO:0009341">
    <property type="term" value="C:beta-galactosidase complex"/>
    <property type="evidence" value="ECO:0007669"/>
    <property type="project" value="InterPro"/>
</dbReference>
<evidence type="ECO:0000256" key="3">
    <source>
        <dbReference type="SAM" id="Phobius"/>
    </source>
</evidence>
<dbReference type="GO" id="GO:0004565">
    <property type="term" value="F:beta-galactosidase activity"/>
    <property type="evidence" value="ECO:0007669"/>
    <property type="project" value="InterPro"/>
</dbReference>
<keyword evidence="2" id="KW-0326">Glycosidase</keyword>
<protein>
    <recommendedName>
        <fullName evidence="4">Glycoside hydrolase family 42 N-terminal domain-containing protein</fullName>
    </recommendedName>
</protein>
<feature type="transmembrane region" description="Helical" evidence="3">
    <location>
        <begin position="174"/>
        <end position="192"/>
    </location>
</feature>
<feature type="transmembrane region" description="Helical" evidence="3">
    <location>
        <begin position="6"/>
        <end position="25"/>
    </location>
</feature>
<dbReference type="GO" id="GO:0005975">
    <property type="term" value="P:carbohydrate metabolic process"/>
    <property type="evidence" value="ECO:0007669"/>
    <property type="project" value="InterPro"/>
</dbReference>
<feature type="transmembrane region" description="Helical" evidence="3">
    <location>
        <begin position="144"/>
        <end position="162"/>
    </location>
</feature>
<feature type="transmembrane region" description="Helical" evidence="3">
    <location>
        <begin position="61"/>
        <end position="82"/>
    </location>
</feature>
<organism evidence="5 6">
    <name type="scientific">Candidatus Liptonbacteria bacterium RIFCSPLOWO2_01_FULL_52_25</name>
    <dbReference type="NCBI Taxonomy" id="1798650"/>
    <lineage>
        <taxon>Bacteria</taxon>
        <taxon>Candidatus Liptoniibacteriota</taxon>
    </lineage>
</organism>
<dbReference type="Gene3D" id="3.20.20.80">
    <property type="entry name" value="Glycosidases"/>
    <property type="match status" value="1"/>
</dbReference>
<evidence type="ECO:0000259" key="4">
    <source>
        <dbReference type="Pfam" id="PF02449"/>
    </source>
</evidence>
<accession>A0A1G2CDA7</accession>
<evidence type="ECO:0000313" key="6">
    <source>
        <dbReference type="Proteomes" id="UP000178880"/>
    </source>
</evidence>
<dbReference type="InterPro" id="IPR017853">
    <property type="entry name" value="GH"/>
</dbReference>
<feature type="transmembrane region" description="Helical" evidence="3">
    <location>
        <begin position="238"/>
        <end position="259"/>
    </location>
</feature>
<proteinExistence type="predicted"/>
<keyword evidence="3" id="KW-0812">Transmembrane</keyword>
<gene>
    <name evidence="5" type="ORF">A2945_00810</name>
</gene>
<keyword evidence="1" id="KW-0378">Hydrolase</keyword>
<keyword evidence="3" id="KW-0472">Membrane</keyword>